<dbReference type="AlphaFoldDB" id="A0A2N5UCP4"/>
<dbReference type="Proteomes" id="UP000235392">
    <property type="component" value="Unassembled WGS sequence"/>
</dbReference>
<evidence type="ECO:0000313" key="4">
    <source>
        <dbReference type="Proteomes" id="UP000235388"/>
    </source>
</evidence>
<dbReference type="EMBL" id="PGCJ01000256">
    <property type="protein sequence ID" value="PLW35500.1"/>
    <property type="molecule type" value="Genomic_DNA"/>
</dbReference>
<reference evidence="4 5" key="1">
    <citation type="submission" date="2017-11" db="EMBL/GenBank/DDBJ databases">
        <title>De novo assembly and phasing of dikaryotic genomes from two isolates of Puccinia coronata f. sp. avenae, the causal agent of oat crown rust.</title>
        <authorList>
            <person name="Miller M.E."/>
            <person name="Zhang Y."/>
            <person name="Omidvar V."/>
            <person name="Sperschneider J."/>
            <person name="Schwessinger B."/>
            <person name="Raley C."/>
            <person name="Palmer J.M."/>
            <person name="Garnica D."/>
            <person name="Upadhyaya N."/>
            <person name="Rathjen J."/>
            <person name="Taylor J.M."/>
            <person name="Park R.F."/>
            <person name="Dodds P.N."/>
            <person name="Hirsch C.D."/>
            <person name="Kianian S.F."/>
            <person name="Figueroa M."/>
        </authorList>
    </citation>
    <scope>NUCLEOTIDE SEQUENCE [LARGE SCALE GENOMIC DNA]</scope>
    <source>
        <strain evidence="3">12NC29</strain>
        <strain evidence="2">12SD80</strain>
    </source>
</reference>
<dbReference type="EMBL" id="PGCI01000183">
    <property type="protein sequence ID" value="PLW35171.1"/>
    <property type="molecule type" value="Genomic_DNA"/>
</dbReference>
<sequence length="152" mass="16389">MIELMANRTWVPVAGAGTCLKFQTNWAPAPAQAGTRVQVADDQYMLVIELGELPKLAAGLGELPKLAAGLGELPKLAAGLGELSELNPELGERTSTGHQAWYLLQVRVPVPNLARNGHLHPHQAPAGGYLSIFMGTWWRVPCARQQVPVCHL</sequence>
<evidence type="ECO:0000313" key="5">
    <source>
        <dbReference type="Proteomes" id="UP000235392"/>
    </source>
</evidence>
<dbReference type="Proteomes" id="UP000235388">
    <property type="component" value="Unassembled WGS sequence"/>
</dbReference>
<gene>
    <name evidence="3" type="ORF">PCANC_13552</name>
    <name evidence="1" type="ORF">PCANC_24868</name>
    <name evidence="2" type="ORF">PCASD_11227</name>
</gene>
<dbReference type="EMBL" id="PGCJ01001246">
    <property type="protein sequence ID" value="PLW07201.1"/>
    <property type="molecule type" value="Genomic_DNA"/>
</dbReference>
<evidence type="ECO:0000313" key="2">
    <source>
        <dbReference type="EMBL" id="PLW35171.1"/>
    </source>
</evidence>
<evidence type="ECO:0000313" key="3">
    <source>
        <dbReference type="EMBL" id="PLW35500.1"/>
    </source>
</evidence>
<accession>A0A2N5UCP4</accession>
<protein>
    <submittedName>
        <fullName evidence="3">Uncharacterized protein</fullName>
    </submittedName>
</protein>
<organism evidence="3 4">
    <name type="scientific">Puccinia coronata f. sp. avenae</name>
    <dbReference type="NCBI Taxonomy" id="200324"/>
    <lineage>
        <taxon>Eukaryota</taxon>
        <taxon>Fungi</taxon>
        <taxon>Dikarya</taxon>
        <taxon>Basidiomycota</taxon>
        <taxon>Pucciniomycotina</taxon>
        <taxon>Pucciniomycetes</taxon>
        <taxon>Pucciniales</taxon>
        <taxon>Pucciniaceae</taxon>
        <taxon>Puccinia</taxon>
    </lineage>
</organism>
<evidence type="ECO:0000313" key="1">
    <source>
        <dbReference type="EMBL" id="PLW07201.1"/>
    </source>
</evidence>
<keyword evidence="4" id="KW-1185">Reference proteome</keyword>
<proteinExistence type="predicted"/>
<comment type="caution">
    <text evidence="3">The sequence shown here is derived from an EMBL/GenBank/DDBJ whole genome shotgun (WGS) entry which is preliminary data.</text>
</comment>
<name>A0A2N5UCP4_9BASI</name>